<comment type="caution">
    <text evidence="6">The sequence shown here is derived from an EMBL/GenBank/DDBJ whole genome shotgun (WGS) entry which is preliminary data.</text>
</comment>
<dbReference type="SUPFAM" id="SSF54236">
    <property type="entry name" value="Ubiquitin-like"/>
    <property type="match status" value="1"/>
</dbReference>
<protein>
    <recommendedName>
        <fullName evidence="5">CAP-Gly domain-containing protein</fullName>
    </recommendedName>
</protein>
<dbReference type="InterPro" id="IPR000626">
    <property type="entry name" value="Ubiquitin-like_dom"/>
</dbReference>
<dbReference type="InterPro" id="IPR000938">
    <property type="entry name" value="CAP-Gly_domain"/>
</dbReference>
<dbReference type="InterPro" id="IPR036859">
    <property type="entry name" value="CAP-Gly_dom_sf"/>
</dbReference>
<dbReference type="Pfam" id="PF14560">
    <property type="entry name" value="Ubiquitin_2"/>
    <property type="match status" value="1"/>
</dbReference>
<evidence type="ECO:0000256" key="4">
    <source>
        <dbReference type="ARBA" id="ARBA00025779"/>
    </source>
</evidence>
<evidence type="ECO:0000259" key="5">
    <source>
        <dbReference type="PROSITE" id="PS50245"/>
    </source>
</evidence>
<evidence type="ECO:0000313" key="7">
    <source>
        <dbReference type="Proteomes" id="UP001590950"/>
    </source>
</evidence>
<dbReference type="InterPro" id="IPR029071">
    <property type="entry name" value="Ubiquitin-like_domsf"/>
</dbReference>
<comment type="similarity">
    <text evidence="4">Belongs to the TBCB family.</text>
</comment>
<feature type="domain" description="CAP-Gly" evidence="5">
    <location>
        <begin position="191"/>
        <end position="224"/>
    </location>
</feature>
<dbReference type="Gene3D" id="3.10.20.90">
    <property type="entry name" value="Phosphatidylinositol 3-kinase Catalytic Subunit, Chain A, domain 1"/>
    <property type="match status" value="1"/>
</dbReference>
<dbReference type="Proteomes" id="UP001590950">
    <property type="component" value="Unassembled WGS sequence"/>
</dbReference>
<dbReference type="PROSITE" id="PS00845">
    <property type="entry name" value="CAP_GLY_1"/>
    <property type="match status" value="1"/>
</dbReference>
<dbReference type="Gene3D" id="2.30.30.190">
    <property type="entry name" value="CAP Gly-rich-like domain"/>
    <property type="match status" value="1"/>
</dbReference>
<dbReference type="Pfam" id="PF01302">
    <property type="entry name" value="CAP_GLY"/>
    <property type="match status" value="1"/>
</dbReference>
<gene>
    <name evidence="6" type="ORF">N7G274_005402</name>
</gene>
<sequence length="248" mass="27875">MATTRDIPLLITSTASSSERRITPSWTVAHLKKKLEPVTGIPPVSQRLTLRLPDQQQETAIEAEDEESVEVGRWPLVAYAEIKVASIGPGPIFNLPPLSSVDKYVMPMTEYEQRTGTDSVLAIKRDQKIGRFNPKAPEIRARKLKDMREEVEQRNIRIGARCRIANESTRRGTVRYIGPIPSLPGLEDAPWIGIELDEPTGKNDGRVKDDRYFQCGKSRGVFVRAEKVEMGDFEELGLEDEGSDMEEI</sequence>
<evidence type="ECO:0000256" key="1">
    <source>
        <dbReference type="ARBA" id="ARBA00004496"/>
    </source>
</evidence>
<keyword evidence="2" id="KW-0963">Cytoplasm</keyword>
<dbReference type="PANTHER" id="PTHR18916:SF85">
    <property type="entry name" value="TUBULIN-FOLDING COFACTOR B"/>
    <property type="match status" value="1"/>
</dbReference>
<comment type="subcellular location">
    <subcellularLocation>
        <location evidence="1">Cytoplasm</location>
    </subcellularLocation>
</comment>
<evidence type="ECO:0000313" key="6">
    <source>
        <dbReference type="EMBL" id="KAL2041618.1"/>
    </source>
</evidence>
<keyword evidence="3" id="KW-0143">Chaperone</keyword>
<accession>A0ABR4AE04</accession>
<name>A0ABR4AE04_9LECA</name>
<dbReference type="SUPFAM" id="SSF74924">
    <property type="entry name" value="Cap-Gly domain"/>
    <property type="match status" value="1"/>
</dbReference>
<dbReference type="PROSITE" id="PS50245">
    <property type="entry name" value="CAP_GLY_2"/>
    <property type="match status" value="1"/>
</dbReference>
<reference evidence="6 7" key="1">
    <citation type="submission" date="2024-09" db="EMBL/GenBank/DDBJ databases">
        <title>Rethinking Asexuality: The Enigmatic Case of Functional Sexual Genes in Lepraria (Stereocaulaceae).</title>
        <authorList>
            <person name="Doellman M."/>
            <person name="Sun Y."/>
            <person name="Barcenas-Pena A."/>
            <person name="Lumbsch H.T."/>
            <person name="Grewe F."/>
        </authorList>
    </citation>
    <scope>NUCLEOTIDE SEQUENCE [LARGE SCALE GENOMIC DNA]</scope>
    <source>
        <strain evidence="6 7">Mercado 3170</strain>
    </source>
</reference>
<organism evidence="6 7">
    <name type="scientific">Stereocaulon virgatum</name>
    <dbReference type="NCBI Taxonomy" id="373712"/>
    <lineage>
        <taxon>Eukaryota</taxon>
        <taxon>Fungi</taxon>
        <taxon>Dikarya</taxon>
        <taxon>Ascomycota</taxon>
        <taxon>Pezizomycotina</taxon>
        <taxon>Lecanoromycetes</taxon>
        <taxon>OSLEUM clade</taxon>
        <taxon>Lecanoromycetidae</taxon>
        <taxon>Lecanorales</taxon>
        <taxon>Lecanorineae</taxon>
        <taxon>Stereocaulaceae</taxon>
        <taxon>Stereocaulon</taxon>
    </lineage>
</organism>
<dbReference type="EMBL" id="JBEFKJ010000016">
    <property type="protein sequence ID" value="KAL2041618.1"/>
    <property type="molecule type" value="Genomic_DNA"/>
</dbReference>
<dbReference type="PANTHER" id="PTHR18916">
    <property type="entry name" value="DYNACTIN 1-RELATED MICROTUBULE-BINDING"/>
    <property type="match status" value="1"/>
</dbReference>
<evidence type="ECO:0000256" key="2">
    <source>
        <dbReference type="ARBA" id="ARBA00022490"/>
    </source>
</evidence>
<keyword evidence="7" id="KW-1185">Reference proteome</keyword>
<proteinExistence type="inferred from homology"/>
<dbReference type="SMART" id="SM01052">
    <property type="entry name" value="CAP_GLY"/>
    <property type="match status" value="1"/>
</dbReference>
<evidence type="ECO:0000256" key="3">
    <source>
        <dbReference type="ARBA" id="ARBA00023186"/>
    </source>
</evidence>